<dbReference type="GO" id="GO:0006606">
    <property type="term" value="P:protein import into nucleus"/>
    <property type="evidence" value="ECO:0007669"/>
    <property type="project" value="TreeGrafter"/>
</dbReference>
<name>A0A8T2PR51_9TELE</name>
<sequence>MMKWVITPQLGYPTDMQCNCMMGVFPEISRAWLTIDNDIFMWNYEDGGDVAYFDGLSETILSVGLVKPKEGIFQPHIHFLLVLATPVDVVILGLSFPKGQTGLNDSMSGGMQLLPDPLYSIPTDNTYLLAITSTDLGRIFLAGKDGCLYEIAYQAEAGWFSQRCRKINHSKSSLSFLIPSVLQFSFSEDDPVVQIAIDNSRNILYTRSENGVLQVYDLGADGSGMSRVAAMSQSSIVAAAGNIARTIDRSVFKPIVQIAVIDQSESSDCQLLAITHAGVRLYFSTMSFATPNTKHSTARPSLLALVHVRLPPGFSASSTLQKPAKVHKALYNKGVLLMASSETEDSDILWCINHDSFPFKKPLMESQMTLNIDGHSWCLCAIEDIKAPKVSTPLNKDLIPITDSPVVVQQHNIPPKKYVLLSAQGSHIFHKLRPVDQLRHLLVSSAGAACDREVSVWATRAFFRYGGEAQMRFPSALAAPSNVGPLLGSPVPGVVPPNMSTPFIPTTPLVQSGAPITAISSGPEVVFSGKHNGICVYFTRILGNIWDGSLVLEKAITKGSQIVSLMESTVSSGDLESVLLELQGLKDFLDKNSQFSPTTLGSASSPGNLQQRLLGFMRPDRGSSQQVQQELQRKYHTEAQAYEKVSLQGIQQLVHRSCQTLALWKLLCDHQFSLILAELPKEFQEQVKGSSFKDVVIHGRELTGALITALINVYIKDSASVDAISCHLREICSMLYSSDDSICSKANELLQKSRQLQNKAERERTLKESLHLYQQISHHTDLPLVCTQYRQVRFYEGVVELCLMAADKKDPQRLGPHFYKNGEPEEDVPGQQAFQERLSCYKCITDTMQELVNQSKAAPQSPSVPKQPGPPVMSSDPNMLSNEDAAAHFEQIISLAQRSQDELFHIALYNWLIQADLTDKLLEVNSPFLEEHLMRMIKQDQNKVRNMDLLWRYYEKSRSFSKAAHVLARLADMHSTEISLKQRLEYISRAILSAKSSSCTSGQGADGEFLHELEEKMEVVRIQVQIQETLGRQYSHHPSVQGAVSQLDSELMDITKLYGEFADHFRLSESKLAIIHCAGHSDPILVQSLWQEIMEKELNDSVVMNPADRMRALKFLVKFLEQEVCRLNWDVGFVTFTMQEIGVQLPGLLEVYDQLFKTRDPCWQRLKKPLHLVECIHVLLSGYVDDPSRVPNYDRRRFTNVCLDNICGYLVELQSLSPNAALQHIIGNFKALQAKLEKMH</sequence>
<evidence type="ECO:0000256" key="5">
    <source>
        <dbReference type="ARBA" id="ARBA00023242"/>
    </source>
</evidence>
<feature type="region of interest" description="Disordered" evidence="6">
    <location>
        <begin position="854"/>
        <end position="878"/>
    </location>
</feature>
<dbReference type="FunFam" id="1.25.40.450:FF:000001">
    <property type="entry name" value="Nuclear pore complex protein"/>
    <property type="match status" value="1"/>
</dbReference>
<feature type="domain" description="Nucleoporin Nup133/Nup155-like N-terminal" evidence="8">
    <location>
        <begin position="14"/>
        <end position="428"/>
    </location>
</feature>
<dbReference type="AlphaFoldDB" id="A0A8T2PR51"/>
<reference evidence="9" key="1">
    <citation type="thesis" date="2021" institute="BYU ScholarsArchive" country="Provo, UT, USA">
        <title>Applications of and Algorithms for Genome Assembly and Genomic Analyses with an Emphasis on Marine Teleosts.</title>
        <authorList>
            <person name="Pickett B.D."/>
        </authorList>
    </citation>
    <scope>NUCLEOTIDE SEQUENCE</scope>
    <source>
        <strain evidence="9">HI-2016</strain>
    </source>
</reference>
<evidence type="ECO:0000256" key="1">
    <source>
        <dbReference type="ARBA" id="ARBA00004567"/>
    </source>
</evidence>
<dbReference type="Pfam" id="PF08801">
    <property type="entry name" value="Nucleoporin_N"/>
    <property type="match status" value="1"/>
</dbReference>
<comment type="caution">
    <text evidence="9">The sequence shown here is derived from an EMBL/GenBank/DDBJ whole genome shotgun (WGS) entry which is preliminary data.</text>
</comment>
<dbReference type="Gene3D" id="1.20.58.1780">
    <property type="match status" value="1"/>
</dbReference>
<evidence type="ECO:0000259" key="7">
    <source>
        <dbReference type="Pfam" id="PF03177"/>
    </source>
</evidence>
<proteinExistence type="inferred from homology"/>
<evidence type="ECO:0000256" key="4">
    <source>
        <dbReference type="ARBA" id="ARBA00023132"/>
    </source>
</evidence>
<dbReference type="GO" id="GO:0036228">
    <property type="term" value="P:protein localization to nuclear inner membrane"/>
    <property type="evidence" value="ECO:0007669"/>
    <property type="project" value="TreeGrafter"/>
</dbReference>
<dbReference type="Gene3D" id="1.20.120.1050">
    <property type="match status" value="1"/>
</dbReference>
<dbReference type="Gene3D" id="1.25.40.440">
    <property type="entry name" value="Nucleoporin, helical domain, central subdomain"/>
    <property type="match status" value="1"/>
</dbReference>
<dbReference type="Pfam" id="PF03177">
    <property type="entry name" value="Nucleoporin_C"/>
    <property type="match status" value="1"/>
</dbReference>
<dbReference type="InterPro" id="IPR014908">
    <property type="entry name" value="Nucleoporin_Nup133/Nup155_N"/>
</dbReference>
<keyword evidence="10" id="KW-1185">Reference proteome</keyword>
<feature type="domain" description="Nucleoporin Nup133/Nup155-like C-terminal" evidence="7">
    <location>
        <begin position="528"/>
        <end position="1216"/>
    </location>
</feature>
<keyword evidence="5" id="KW-0539">Nucleus</keyword>
<evidence type="ECO:0008006" key="11">
    <source>
        <dbReference type="Google" id="ProtNLM"/>
    </source>
</evidence>
<evidence type="ECO:0000313" key="9">
    <source>
        <dbReference type="EMBL" id="KAG9353835.1"/>
    </source>
</evidence>
<comment type="subcellular location">
    <subcellularLocation>
        <location evidence="1">Nucleus</location>
        <location evidence="1">Nuclear pore complex</location>
    </subcellularLocation>
</comment>
<dbReference type="PANTHER" id="PTHR10350">
    <property type="entry name" value="NUCLEAR PORE COMPLEX PROTEIN NUP155"/>
    <property type="match status" value="1"/>
</dbReference>
<evidence type="ECO:0000256" key="3">
    <source>
        <dbReference type="ARBA" id="ARBA00022448"/>
    </source>
</evidence>
<dbReference type="GO" id="GO:0000972">
    <property type="term" value="P:transcription-dependent tethering of RNA polymerase II gene DNA at nuclear periphery"/>
    <property type="evidence" value="ECO:0007669"/>
    <property type="project" value="TreeGrafter"/>
</dbReference>
<evidence type="ECO:0000313" key="10">
    <source>
        <dbReference type="Proteomes" id="UP000824540"/>
    </source>
</evidence>
<dbReference type="GO" id="GO:0006405">
    <property type="term" value="P:RNA export from nucleus"/>
    <property type="evidence" value="ECO:0007669"/>
    <property type="project" value="TreeGrafter"/>
</dbReference>
<keyword evidence="4" id="KW-0906">Nuclear pore complex</keyword>
<dbReference type="EMBL" id="JAFBMS010000003">
    <property type="protein sequence ID" value="KAG9353835.1"/>
    <property type="molecule type" value="Genomic_DNA"/>
</dbReference>
<evidence type="ECO:0000256" key="2">
    <source>
        <dbReference type="ARBA" id="ARBA00007373"/>
    </source>
</evidence>
<dbReference type="Gene3D" id="1.25.40.450">
    <property type="entry name" value="Nucleoporin, helical domain, N-terminal subdomain"/>
    <property type="match status" value="1"/>
</dbReference>
<dbReference type="Proteomes" id="UP000824540">
    <property type="component" value="Unassembled WGS sequence"/>
</dbReference>
<accession>A0A8T2PR51</accession>
<dbReference type="InterPro" id="IPR042533">
    <property type="entry name" value="Nucleoporin_Nup155_C_1"/>
</dbReference>
<dbReference type="InterPro" id="IPR042537">
    <property type="entry name" value="Nucleoporin_Nup155_C_2"/>
</dbReference>
<protein>
    <recommendedName>
        <fullName evidence="11">Nuclear pore complex protein Nup155</fullName>
    </recommendedName>
</protein>
<dbReference type="InterPro" id="IPR004870">
    <property type="entry name" value="Nucleoporin_Nup155"/>
</dbReference>
<organism evidence="9 10">
    <name type="scientific">Albula glossodonta</name>
    <name type="common">roundjaw bonefish</name>
    <dbReference type="NCBI Taxonomy" id="121402"/>
    <lineage>
        <taxon>Eukaryota</taxon>
        <taxon>Metazoa</taxon>
        <taxon>Chordata</taxon>
        <taxon>Craniata</taxon>
        <taxon>Vertebrata</taxon>
        <taxon>Euteleostomi</taxon>
        <taxon>Actinopterygii</taxon>
        <taxon>Neopterygii</taxon>
        <taxon>Teleostei</taxon>
        <taxon>Albuliformes</taxon>
        <taxon>Albulidae</taxon>
        <taxon>Albula</taxon>
    </lineage>
</organism>
<gene>
    <name evidence="9" type="ORF">JZ751_011959</name>
</gene>
<feature type="compositionally biased region" description="Polar residues" evidence="6">
    <location>
        <begin position="854"/>
        <end position="864"/>
    </location>
</feature>
<keyword evidence="4" id="KW-0653">Protein transport</keyword>
<comment type="similarity">
    <text evidence="2">Belongs to the non-repetitive/WGA-negative nucleoporin family.</text>
</comment>
<dbReference type="PANTHER" id="PTHR10350:SF6">
    <property type="entry name" value="NUCLEAR PORE COMPLEX PROTEIN NUP155"/>
    <property type="match status" value="1"/>
</dbReference>
<keyword evidence="4" id="KW-0509">mRNA transport</keyword>
<dbReference type="GO" id="GO:0017056">
    <property type="term" value="F:structural constituent of nuclear pore"/>
    <property type="evidence" value="ECO:0007669"/>
    <property type="project" value="InterPro"/>
</dbReference>
<dbReference type="InterPro" id="IPR007187">
    <property type="entry name" value="Nucleoporin_Nup133/Nup155_C"/>
</dbReference>
<keyword evidence="4" id="KW-0811">Translocation</keyword>
<dbReference type="GO" id="GO:0044611">
    <property type="term" value="C:nuclear pore inner ring"/>
    <property type="evidence" value="ECO:0007669"/>
    <property type="project" value="TreeGrafter"/>
</dbReference>
<dbReference type="OrthoDB" id="338970at2759"/>
<evidence type="ECO:0000256" key="6">
    <source>
        <dbReference type="SAM" id="MobiDB-lite"/>
    </source>
</evidence>
<evidence type="ECO:0000259" key="8">
    <source>
        <dbReference type="Pfam" id="PF08801"/>
    </source>
</evidence>
<keyword evidence="3" id="KW-0813">Transport</keyword>
<dbReference type="FunFam" id="1.25.40.440:FF:000001">
    <property type="entry name" value="Nuclear pore complex subunit"/>
    <property type="match status" value="1"/>
</dbReference>